<dbReference type="PROSITE" id="PS50977">
    <property type="entry name" value="HTH_TETR_2"/>
    <property type="match status" value="1"/>
</dbReference>
<name>A0A410VGH2_9BRAD</name>
<protein>
    <submittedName>
        <fullName evidence="7">Transcriptional regulator</fullName>
    </submittedName>
</protein>
<feature type="region of interest" description="Disordered" evidence="5">
    <location>
        <begin position="1"/>
        <end position="25"/>
    </location>
</feature>
<keyword evidence="1" id="KW-0805">Transcription regulation</keyword>
<evidence type="ECO:0000313" key="7">
    <source>
        <dbReference type="EMBL" id="GGI26948.1"/>
    </source>
</evidence>
<sequence length="244" mass="26432">MVEKSAQESLEAVGDPKHAARATRSAGRKMRSLLLDAASPLFRERGLSGTAITDIAAAADAFPSQITYYFRTKEALFVECACRDLLYLARATEQAALKARTPGEYTRALAETVTASDSIAFFAEALTLTRRRQDLAPLVERTIERLHSEGARAYAGQVARHGWRSLRAPDDSSRRFWAVAIGIILEGCAMGRSPEALCAEMLCVLGEQAKSSSDTGRLRLVDEHNASSHQNEGEGHDSASHAGP</sequence>
<keyword evidence="9" id="KW-1185">Reference proteome</keyword>
<evidence type="ECO:0000256" key="5">
    <source>
        <dbReference type="SAM" id="MobiDB-lite"/>
    </source>
</evidence>
<dbReference type="Proteomes" id="UP000593880">
    <property type="component" value="Chromosome"/>
</dbReference>
<proteinExistence type="predicted"/>
<evidence type="ECO:0000313" key="9">
    <source>
        <dbReference type="Proteomes" id="UP000593880"/>
    </source>
</evidence>
<evidence type="ECO:0000313" key="10">
    <source>
        <dbReference type="Proteomes" id="UP000625079"/>
    </source>
</evidence>
<evidence type="ECO:0000256" key="2">
    <source>
        <dbReference type="ARBA" id="ARBA00023125"/>
    </source>
</evidence>
<keyword evidence="2 4" id="KW-0238">DNA-binding</keyword>
<evidence type="ECO:0000313" key="8">
    <source>
        <dbReference type="EMBL" id="QOZ63809.1"/>
    </source>
</evidence>
<dbReference type="AlphaFoldDB" id="A0A410VGH2"/>
<feature type="domain" description="HTH tetR-type" evidence="6">
    <location>
        <begin position="28"/>
        <end position="88"/>
    </location>
</feature>
<dbReference type="Gene3D" id="1.10.357.10">
    <property type="entry name" value="Tetracycline Repressor, domain 2"/>
    <property type="match status" value="1"/>
</dbReference>
<accession>A0A410VGH2</accession>
<reference evidence="7" key="3">
    <citation type="submission" date="2022-12" db="EMBL/GenBank/DDBJ databases">
        <authorList>
            <person name="Sun Q."/>
            <person name="Zhou Y."/>
        </authorList>
    </citation>
    <scope>NUCLEOTIDE SEQUENCE</scope>
    <source>
        <strain evidence="7">CGMCC 1.15034</strain>
    </source>
</reference>
<dbReference type="Proteomes" id="UP000625079">
    <property type="component" value="Unassembled WGS sequence"/>
</dbReference>
<dbReference type="Pfam" id="PF16914">
    <property type="entry name" value="TetR_C_12"/>
    <property type="match status" value="1"/>
</dbReference>
<dbReference type="PRINTS" id="PR00455">
    <property type="entry name" value="HTHTETR"/>
</dbReference>
<reference evidence="7" key="1">
    <citation type="journal article" date="2014" name="Int. J. Syst. Evol. Microbiol.">
        <title>Complete genome sequence of Corynebacterium casei LMG S-19264T (=DSM 44701T), isolated from a smear-ripened cheese.</title>
        <authorList>
            <consortium name="US DOE Joint Genome Institute (JGI-PGF)"/>
            <person name="Walter F."/>
            <person name="Albersmeier A."/>
            <person name="Kalinowski J."/>
            <person name="Ruckert C."/>
        </authorList>
    </citation>
    <scope>NUCLEOTIDE SEQUENCE</scope>
    <source>
        <strain evidence="7">CGMCC 1.15034</strain>
    </source>
</reference>
<dbReference type="SUPFAM" id="SSF48498">
    <property type="entry name" value="Tetracyclin repressor-like, C-terminal domain"/>
    <property type="match status" value="1"/>
</dbReference>
<dbReference type="OrthoDB" id="2356263at2"/>
<feature type="DNA-binding region" description="H-T-H motif" evidence="4">
    <location>
        <begin position="51"/>
        <end position="70"/>
    </location>
</feature>
<dbReference type="SUPFAM" id="SSF46689">
    <property type="entry name" value="Homeodomain-like"/>
    <property type="match status" value="1"/>
</dbReference>
<dbReference type="EMBL" id="BMHC01000009">
    <property type="protein sequence ID" value="GGI26948.1"/>
    <property type="molecule type" value="Genomic_DNA"/>
</dbReference>
<dbReference type="InterPro" id="IPR001647">
    <property type="entry name" value="HTH_TetR"/>
</dbReference>
<evidence type="ECO:0000256" key="3">
    <source>
        <dbReference type="ARBA" id="ARBA00023163"/>
    </source>
</evidence>
<dbReference type="InterPro" id="IPR036271">
    <property type="entry name" value="Tet_transcr_reg_TetR-rel_C_sf"/>
</dbReference>
<dbReference type="InterPro" id="IPR009057">
    <property type="entry name" value="Homeodomain-like_sf"/>
</dbReference>
<dbReference type="GO" id="GO:0003677">
    <property type="term" value="F:DNA binding"/>
    <property type="evidence" value="ECO:0007669"/>
    <property type="project" value="UniProtKB-UniRule"/>
</dbReference>
<dbReference type="Pfam" id="PF00440">
    <property type="entry name" value="TetR_N"/>
    <property type="match status" value="1"/>
</dbReference>
<evidence type="ECO:0000256" key="4">
    <source>
        <dbReference type="PROSITE-ProRule" id="PRU00335"/>
    </source>
</evidence>
<keyword evidence="3" id="KW-0804">Transcription</keyword>
<evidence type="ECO:0000256" key="1">
    <source>
        <dbReference type="ARBA" id="ARBA00023015"/>
    </source>
</evidence>
<gene>
    <name evidence="7" type="ORF">GCM10010987_41940</name>
    <name evidence="8" type="ORF">XH86_17015</name>
</gene>
<dbReference type="RefSeq" id="WP_128965831.1">
    <property type="nucleotide sequence ID" value="NZ_BMHC01000009.1"/>
</dbReference>
<dbReference type="EMBL" id="CP030057">
    <property type="protein sequence ID" value="QOZ63809.1"/>
    <property type="molecule type" value="Genomic_DNA"/>
</dbReference>
<reference evidence="8 9" key="2">
    <citation type="submission" date="2018-06" db="EMBL/GenBank/DDBJ databases">
        <title>Comparative genomics of rhizobia nodulating Arachis hypogaea in China.</title>
        <authorList>
            <person name="Li Y."/>
        </authorList>
    </citation>
    <scope>NUCLEOTIDE SEQUENCE [LARGE SCALE GENOMIC DNA]</scope>
    <source>
        <strain evidence="8 9">CCBAU 51658</strain>
    </source>
</reference>
<organism evidence="7 10">
    <name type="scientific">Bradyrhizobium guangdongense</name>
    <dbReference type="NCBI Taxonomy" id="1325090"/>
    <lineage>
        <taxon>Bacteria</taxon>
        <taxon>Pseudomonadati</taxon>
        <taxon>Pseudomonadota</taxon>
        <taxon>Alphaproteobacteria</taxon>
        <taxon>Hyphomicrobiales</taxon>
        <taxon>Nitrobacteraceae</taxon>
        <taxon>Bradyrhizobium</taxon>
    </lineage>
</organism>
<evidence type="ECO:0000259" key="6">
    <source>
        <dbReference type="PROSITE" id="PS50977"/>
    </source>
</evidence>
<dbReference type="InterPro" id="IPR011075">
    <property type="entry name" value="TetR_C"/>
</dbReference>
<feature type="region of interest" description="Disordered" evidence="5">
    <location>
        <begin position="222"/>
        <end position="244"/>
    </location>
</feature>